<proteinExistence type="predicted"/>
<reference evidence="3 4" key="1">
    <citation type="submission" date="2018-01" db="EMBL/GenBank/DDBJ databases">
        <title>Draft genome of the strawberry crown rot pathogen Phytophthora cactorum.</title>
        <authorList>
            <person name="Armitage A.D."/>
            <person name="Lysoe E."/>
            <person name="Nellist C.F."/>
            <person name="Harrison R.J."/>
            <person name="Brurberg M.B."/>
        </authorList>
    </citation>
    <scope>NUCLEOTIDE SEQUENCE [LARGE SCALE GENOMIC DNA]</scope>
    <source>
        <strain evidence="3 4">10300</strain>
    </source>
</reference>
<dbReference type="VEuPathDB" id="FungiDB:PC110_g19836"/>
<accession>A0A329RH88</accession>
<organism evidence="3 4">
    <name type="scientific">Phytophthora cactorum</name>
    <dbReference type="NCBI Taxonomy" id="29920"/>
    <lineage>
        <taxon>Eukaryota</taxon>
        <taxon>Sar</taxon>
        <taxon>Stramenopiles</taxon>
        <taxon>Oomycota</taxon>
        <taxon>Peronosporomycetes</taxon>
        <taxon>Peronosporales</taxon>
        <taxon>Peronosporaceae</taxon>
        <taxon>Phytophthora</taxon>
    </lineage>
</organism>
<dbReference type="OrthoDB" id="10313566at2759"/>
<dbReference type="Proteomes" id="UP000251314">
    <property type="component" value="Unassembled WGS sequence"/>
</dbReference>
<reference evidence="2" key="2">
    <citation type="submission" date="2018-10" db="EMBL/GenBank/DDBJ databases">
        <title>Effector identification in a new, highly contiguous assembly of the strawberry crown rot pathogen Phytophthora cactorum.</title>
        <authorList>
            <person name="Armitage A.D."/>
            <person name="Nellist C.F."/>
            <person name="Bates H."/>
            <person name="Vickerstaff R.J."/>
            <person name="Harrison R.J."/>
        </authorList>
    </citation>
    <scope>NUCLEOTIDE SEQUENCE</scope>
    <source>
        <strain evidence="2">4040</strain>
    </source>
</reference>
<evidence type="ECO:0000256" key="1">
    <source>
        <dbReference type="SAM" id="MobiDB-lite"/>
    </source>
</evidence>
<evidence type="ECO:0000313" key="4">
    <source>
        <dbReference type="Proteomes" id="UP000251314"/>
    </source>
</evidence>
<evidence type="ECO:0000313" key="2">
    <source>
        <dbReference type="EMBL" id="KAG2894573.1"/>
    </source>
</evidence>
<name>A0A329RH88_9STRA</name>
<dbReference type="AlphaFoldDB" id="A0A329RH88"/>
<feature type="region of interest" description="Disordered" evidence="1">
    <location>
        <begin position="1"/>
        <end position="35"/>
    </location>
</feature>
<keyword evidence="4" id="KW-1185">Reference proteome</keyword>
<dbReference type="EMBL" id="MJFZ01001002">
    <property type="protein sequence ID" value="RAW23731.1"/>
    <property type="molecule type" value="Genomic_DNA"/>
</dbReference>
<evidence type="ECO:0000313" key="3">
    <source>
        <dbReference type="EMBL" id="RAW23731.1"/>
    </source>
</evidence>
<gene>
    <name evidence="3" type="ORF">PC110_g19836</name>
    <name evidence="2" type="ORF">PC117_g23450</name>
</gene>
<sequence length="108" mass="11821">MGTAERPDGGRSGNGEGVRSPGAERLSERELTGYTTVPVPTELRELRVQLERRDEHATLRVSAVITAFAQALRLHPVLGGDRSNDASRMSRRAVAPQWCGHDTISRLC</sequence>
<comment type="caution">
    <text evidence="3">The sequence shown here is derived from an EMBL/GenBank/DDBJ whole genome shotgun (WGS) entry which is preliminary data.</text>
</comment>
<protein>
    <submittedName>
        <fullName evidence="3">Uncharacterized protein</fullName>
    </submittedName>
</protein>
<dbReference type="Proteomes" id="UP000736787">
    <property type="component" value="Unassembled WGS sequence"/>
</dbReference>
<dbReference type="EMBL" id="RCMK01001423">
    <property type="protein sequence ID" value="KAG2894573.1"/>
    <property type="molecule type" value="Genomic_DNA"/>
</dbReference>